<keyword evidence="3" id="KW-1185">Reference proteome</keyword>
<dbReference type="Pfam" id="PF13738">
    <property type="entry name" value="Pyr_redox_3"/>
    <property type="match status" value="1"/>
</dbReference>
<dbReference type="PRINTS" id="PR00469">
    <property type="entry name" value="PNDRDTASEII"/>
</dbReference>
<organism evidence="2 3">
    <name type="scientific">Echinicola strongylocentroti</name>
    <dbReference type="NCBI Taxonomy" id="1795355"/>
    <lineage>
        <taxon>Bacteria</taxon>
        <taxon>Pseudomonadati</taxon>
        <taxon>Bacteroidota</taxon>
        <taxon>Cytophagia</taxon>
        <taxon>Cytophagales</taxon>
        <taxon>Cyclobacteriaceae</taxon>
        <taxon>Echinicola</taxon>
    </lineage>
</organism>
<dbReference type="GO" id="GO:0004497">
    <property type="term" value="F:monooxygenase activity"/>
    <property type="evidence" value="ECO:0007669"/>
    <property type="project" value="TreeGrafter"/>
</dbReference>
<keyword evidence="1" id="KW-0560">Oxidoreductase</keyword>
<dbReference type="Proteomes" id="UP000248688">
    <property type="component" value="Chromosome"/>
</dbReference>
<accession>A0A2Z4IKU1</accession>
<dbReference type="PRINTS" id="PR00368">
    <property type="entry name" value="FADPNR"/>
</dbReference>
<dbReference type="PANTHER" id="PTHR43539">
    <property type="entry name" value="FLAVIN-BINDING MONOOXYGENASE-LIKE PROTEIN (AFU_ORTHOLOGUE AFUA_4G09220)"/>
    <property type="match status" value="1"/>
</dbReference>
<dbReference type="PANTHER" id="PTHR43539:SF78">
    <property type="entry name" value="FLAVIN-CONTAINING MONOOXYGENASE"/>
    <property type="match status" value="1"/>
</dbReference>
<dbReference type="InterPro" id="IPR050982">
    <property type="entry name" value="Auxin_biosynth/cation_transpt"/>
</dbReference>
<reference evidence="2 3" key="1">
    <citation type="submission" date="2018-06" db="EMBL/GenBank/DDBJ databases">
        <title>Echinicola strongylocentroti sp. nov., isolated from a sea urchin Strongylocentrotus intermedius.</title>
        <authorList>
            <person name="Bae S.S."/>
        </authorList>
    </citation>
    <scope>NUCLEOTIDE SEQUENCE [LARGE SCALE GENOMIC DNA]</scope>
    <source>
        <strain evidence="2 3">MEBiC08714</strain>
    </source>
</reference>
<evidence type="ECO:0000313" key="3">
    <source>
        <dbReference type="Proteomes" id="UP000248688"/>
    </source>
</evidence>
<name>A0A2Z4IKU1_9BACT</name>
<dbReference type="EMBL" id="CP030041">
    <property type="protein sequence ID" value="AWW31339.1"/>
    <property type="molecule type" value="Genomic_DNA"/>
</dbReference>
<dbReference type="Gene3D" id="3.50.50.60">
    <property type="entry name" value="FAD/NAD(P)-binding domain"/>
    <property type="match status" value="1"/>
</dbReference>
<gene>
    <name evidence="2" type="ORF">DN752_15085</name>
</gene>
<sequence>MILWINMKETEYVIIGAGQCGLAAGRYLQKAKKDFIILDQHLEVGDSWRNRYESLKLFTPAAYCQLPDLKMALPPNVRPTKNQLADYFSRYASHFDLPIHTNNRVTEIVRQGEAFLVKTTFEQIRAKKVIIANGLCQNSFIPEWADKLSIPYIHSSQYRTPISIKGKKVLVVGGGNSAVQIIADLTNYFDIHWSTLRKPKLRSLIVFGKNILWWGDKFNQLEKPPKATKIKKPEPVYLFDDLKQKIKKAKRQPEVIGAGSNQVTFSNQKTEQFEFVLFATGFRPDYSFVNIEGFESDMDTLREQQGISKIPGLYFLGIPFQRSRSSHLIYGSQRDAEFIVRHARSSD</sequence>
<proteinExistence type="predicted"/>
<dbReference type="SUPFAM" id="SSF51905">
    <property type="entry name" value="FAD/NAD(P)-binding domain"/>
    <property type="match status" value="2"/>
</dbReference>
<evidence type="ECO:0000256" key="1">
    <source>
        <dbReference type="ARBA" id="ARBA00023002"/>
    </source>
</evidence>
<dbReference type="AlphaFoldDB" id="A0A2Z4IKU1"/>
<dbReference type="InterPro" id="IPR036188">
    <property type="entry name" value="FAD/NAD-bd_sf"/>
</dbReference>
<dbReference type="OrthoDB" id="9778740at2"/>
<protein>
    <submittedName>
        <fullName evidence="2">NAD(P)/FAD-dependent oxidoreductase</fullName>
    </submittedName>
</protein>
<dbReference type="GO" id="GO:0050660">
    <property type="term" value="F:flavin adenine dinucleotide binding"/>
    <property type="evidence" value="ECO:0007669"/>
    <property type="project" value="TreeGrafter"/>
</dbReference>
<evidence type="ECO:0000313" key="2">
    <source>
        <dbReference type="EMBL" id="AWW31339.1"/>
    </source>
</evidence>
<dbReference type="KEGG" id="est:DN752_15085"/>